<dbReference type="GO" id="GO:0016020">
    <property type="term" value="C:membrane"/>
    <property type="evidence" value="ECO:0007669"/>
    <property type="project" value="UniProtKB-SubCell"/>
</dbReference>
<evidence type="ECO:0000256" key="6">
    <source>
        <dbReference type="SAM" id="Phobius"/>
    </source>
</evidence>
<dbReference type="SUPFAM" id="SSF103481">
    <property type="entry name" value="Multidrug resistance efflux transporter EmrE"/>
    <property type="match status" value="2"/>
</dbReference>
<comment type="similarity">
    <text evidence="2">Belongs to the drug/metabolite transporter (DMT) superfamily. 10 TMS drug/metabolite exporter (DME) (TC 2.A.7.3) family.</text>
</comment>
<feature type="transmembrane region" description="Helical" evidence="6">
    <location>
        <begin position="157"/>
        <end position="173"/>
    </location>
</feature>
<evidence type="ECO:0000256" key="3">
    <source>
        <dbReference type="ARBA" id="ARBA00022692"/>
    </source>
</evidence>
<feature type="transmembrane region" description="Helical" evidence="6">
    <location>
        <begin position="179"/>
        <end position="199"/>
    </location>
</feature>
<proteinExistence type="inferred from homology"/>
<gene>
    <name evidence="8" type="primary">ribN_6</name>
    <name evidence="8" type="ORF">RUA8715_02076</name>
</gene>
<sequence>MTVSPLARREERVRLRGYRQPGKIRPLTSHIRTDARANLIGSAWMIAAMAGFALEDALLKTAAQVLPIWQVLVLFGLGGALIFAGVALLQGRRLLHPDVLSKPMKVRVLFEVFGRLFYVLAIALTPLSSATVILQATPLVVVAGAALFFGETVGWRRWSAILVGLIGVVIIIQPTGDSFSALSILAVLGMLGFAGRDLASRAAPATLGTTVLGFYGFLSIVVAGVLYRAFEGTAALPVDAQTALHLTGAVVMGAVAYASLMLAMRTGEVSAVTPFRYTRLLFGIGLGVLIFDERLDQTMWLGSALIVASGLYILWRGRQRPQPFS</sequence>
<feature type="transmembrane region" description="Helical" evidence="6">
    <location>
        <begin position="66"/>
        <end position="88"/>
    </location>
</feature>
<feature type="transmembrane region" description="Helical" evidence="6">
    <location>
        <begin position="108"/>
        <end position="126"/>
    </location>
</feature>
<evidence type="ECO:0000313" key="8">
    <source>
        <dbReference type="EMBL" id="SMX41678.1"/>
    </source>
</evidence>
<evidence type="ECO:0000256" key="5">
    <source>
        <dbReference type="ARBA" id="ARBA00023136"/>
    </source>
</evidence>
<evidence type="ECO:0000259" key="7">
    <source>
        <dbReference type="Pfam" id="PF00892"/>
    </source>
</evidence>
<evidence type="ECO:0000313" key="9">
    <source>
        <dbReference type="Proteomes" id="UP000202485"/>
    </source>
</evidence>
<protein>
    <submittedName>
        <fullName evidence="8">Riboflavin transporter</fullName>
    </submittedName>
</protein>
<feature type="domain" description="EamA" evidence="7">
    <location>
        <begin position="184"/>
        <end position="313"/>
    </location>
</feature>
<feature type="transmembrane region" description="Helical" evidence="6">
    <location>
        <begin position="242"/>
        <end position="263"/>
    </location>
</feature>
<keyword evidence="4 6" id="KW-1133">Transmembrane helix</keyword>
<dbReference type="EMBL" id="FXYG01000002">
    <property type="protein sequence ID" value="SMX41678.1"/>
    <property type="molecule type" value="Genomic_DNA"/>
</dbReference>
<evidence type="ECO:0000256" key="4">
    <source>
        <dbReference type="ARBA" id="ARBA00022989"/>
    </source>
</evidence>
<name>A0A238KFU3_9RHOB</name>
<dbReference type="AlphaFoldDB" id="A0A238KFU3"/>
<dbReference type="InterPro" id="IPR000620">
    <property type="entry name" value="EamA_dom"/>
</dbReference>
<organism evidence="8 9">
    <name type="scientific">Ruegeria arenilitoris</name>
    <dbReference type="NCBI Taxonomy" id="1173585"/>
    <lineage>
        <taxon>Bacteria</taxon>
        <taxon>Pseudomonadati</taxon>
        <taxon>Pseudomonadota</taxon>
        <taxon>Alphaproteobacteria</taxon>
        <taxon>Rhodobacterales</taxon>
        <taxon>Roseobacteraceae</taxon>
        <taxon>Ruegeria</taxon>
    </lineage>
</organism>
<accession>A0A238KFU3</accession>
<dbReference type="Gene3D" id="1.10.3730.20">
    <property type="match status" value="2"/>
</dbReference>
<keyword evidence="9" id="KW-1185">Reference proteome</keyword>
<keyword evidence="3 6" id="KW-0812">Transmembrane</keyword>
<feature type="transmembrane region" description="Helical" evidence="6">
    <location>
        <begin position="35"/>
        <end position="54"/>
    </location>
</feature>
<dbReference type="PANTHER" id="PTHR22911:SF6">
    <property type="entry name" value="SOLUTE CARRIER FAMILY 35 MEMBER G1"/>
    <property type="match status" value="1"/>
</dbReference>
<keyword evidence="5 6" id="KW-0472">Membrane</keyword>
<feature type="transmembrane region" description="Helical" evidence="6">
    <location>
        <begin position="297"/>
        <end position="315"/>
    </location>
</feature>
<comment type="subcellular location">
    <subcellularLocation>
        <location evidence="1">Membrane</location>
        <topology evidence="1">Multi-pass membrane protein</topology>
    </subcellularLocation>
</comment>
<reference evidence="9" key="1">
    <citation type="submission" date="2017-05" db="EMBL/GenBank/DDBJ databases">
        <authorList>
            <person name="Rodrigo-Torres L."/>
            <person name="Arahal R. D."/>
            <person name="Lucena T."/>
        </authorList>
    </citation>
    <scope>NUCLEOTIDE SEQUENCE [LARGE SCALE GENOMIC DNA]</scope>
    <source>
        <strain evidence="9">CECT 8715</strain>
    </source>
</reference>
<evidence type="ECO:0000256" key="1">
    <source>
        <dbReference type="ARBA" id="ARBA00004141"/>
    </source>
</evidence>
<dbReference type="InterPro" id="IPR037185">
    <property type="entry name" value="EmrE-like"/>
</dbReference>
<feature type="transmembrane region" description="Helical" evidence="6">
    <location>
        <begin position="211"/>
        <end position="230"/>
    </location>
</feature>
<dbReference type="Pfam" id="PF00892">
    <property type="entry name" value="EamA"/>
    <property type="match status" value="2"/>
</dbReference>
<dbReference type="Proteomes" id="UP000202485">
    <property type="component" value="Unassembled WGS sequence"/>
</dbReference>
<dbReference type="PANTHER" id="PTHR22911">
    <property type="entry name" value="ACYL-MALONYL CONDENSING ENZYME-RELATED"/>
    <property type="match status" value="1"/>
</dbReference>
<evidence type="ECO:0000256" key="2">
    <source>
        <dbReference type="ARBA" id="ARBA00009853"/>
    </source>
</evidence>
<feature type="domain" description="EamA" evidence="7">
    <location>
        <begin position="40"/>
        <end position="172"/>
    </location>
</feature>